<proteinExistence type="inferred from homology"/>
<dbReference type="InterPro" id="IPR015424">
    <property type="entry name" value="PyrdxlP-dep_Trfase"/>
</dbReference>
<comment type="catalytic activity">
    <reaction evidence="6 8">
        <text>(sulfur carrier)-H + L-cysteine = (sulfur carrier)-SH + L-alanine</text>
        <dbReference type="Rhea" id="RHEA:43892"/>
        <dbReference type="Rhea" id="RHEA-COMP:14737"/>
        <dbReference type="Rhea" id="RHEA-COMP:14739"/>
        <dbReference type="ChEBI" id="CHEBI:29917"/>
        <dbReference type="ChEBI" id="CHEBI:35235"/>
        <dbReference type="ChEBI" id="CHEBI:57972"/>
        <dbReference type="ChEBI" id="CHEBI:64428"/>
        <dbReference type="EC" id="2.8.1.7"/>
    </reaction>
</comment>
<protein>
    <recommendedName>
        <fullName evidence="3 8">Cysteine desulfurase</fullName>
        <ecNumber evidence="3 8">2.8.1.7</ecNumber>
    </recommendedName>
</protein>
<comment type="cofactor">
    <cofactor evidence="1 7">
        <name>pyridoxal 5'-phosphate</name>
        <dbReference type="ChEBI" id="CHEBI:597326"/>
    </cofactor>
</comment>
<dbReference type="InterPro" id="IPR000192">
    <property type="entry name" value="Aminotrans_V_dom"/>
</dbReference>
<evidence type="ECO:0000256" key="6">
    <source>
        <dbReference type="ARBA" id="ARBA00050776"/>
    </source>
</evidence>
<evidence type="ECO:0000256" key="3">
    <source>
        <dbReference type="ARBA" id="ARBA00012239"/>
    </source>
</evidence>
<evidence type="ECO:0000256" key="2">
    <source>
        <dbReference type="ARBA" id="ARBA00010447"/>
    </source>
</evidence>
<dbReference type="CDD" id="cd06453">
    <property type="entry name" value="SufS_like"/>
    <property type="match status" value="1"/>
</dbReference>
<dbReference type="GO" id="GO:0031071">
    <property type="term" value="F:cysteine desulfurase activity"/>
    <property type="evidence" value="ECO:0007669"/>
    <property type="project" value="UniProtKB-EC"/>
</dbReference>
<keyword evidence="4 8" id="KW-0808">Transferase</keyword>
<evidence type="ECO:0000259" key="9">
    <source>
        <dbReference type="Pfam" id="PF00266"/>
    </source>
</evidence>
<dbReference type="NCBIfam" id="TIGR01979">
    <property type="entry name" value="sufS"/>
    <property type="match status" value="1"/>
</dbReference>
<dbReference type="RefSeq" id="WP_126167963.1">
    <property type="nucleotide sequence ID" value="NZ_CP020373.1"/>
</dbReference>
<evidence type="ECO:0000256" key="1">
    <source>
        <dbReference type="ARBA" id="ARBA00001933"/>
    </source>
</evidence>
<sequence length="421" mass="44838">MDISSLRAQFPALDQQIAEYPLVYLDTAATSQKPRQVLDAMAQFLATDNANVHRAAHTLSARATARYEAVRDKLQTFINASQREEIIFTHGTTEAINLVAHGLTAQFGHGDIILVDSAAHHANLVPWQELAKRSGAVVKPIPLTQELRLDEAAFDGLLTENVKLVALSHISNVLGTVNDVKALCAKARAKGALTLVDGAQAVAHRAVDVADIGCDFYVFSGHKMYGPDGVGVLFGRFEVLDSLTPLLTGGEMIKTVSFDGTHFGELPNRLEAGTPPIASVIGLGAAIDFLSSLDRTALERHERQLMSMLTLGLASIPAVKLYGTATGTGTGTGTETLTPEASNSGAVAFNLGDEHHQDVGILLDKYGIAVRCGHHCAMPLMSIMGIKGCCRASIGLYTSKDDIDRFIAALKDCAELLGLDD</sequence>
<dbReference type="Pfam" id="PF00266">
    <property type="entry name" value="Aminotran_5"/>
    <property type="match status" value="1"/>
</dbReference>
<dbReference type="InterPro" id="IPR020578">
    <property type="entry name" value="Aminotrans_V_PyrdxlP_BS"/>
</dbReference>
<dbReference type="PROSITE" id="PS00595">
    <property type="entry name" value="AA_TRANSFER_CLASS_5"/>
    <property type="match status" value="1"/>
</dbReference>
<organism evidence="10 11">
    <name type="scientific">Shewanella khirikhana</name>
    <dbReference type="NCBI Taxonomy" id="1965282"/>
    <lineage>
        <taxon>Bacteria</taxon>
        <taxon>Pseudomonadati</taxon>
        <taxon>Pseudomonadota</taxon>
        <taxon>Gammaproteobacteria</taxon>
        <taxon>Alteromonadales</taxon>
        <taxon>Shewanellaceae</taxon>
        <taxon>Shewanella</taxon>
    </lineage>
</organism>
<evidence type="ECO:0000256" key="7">
    <source>
        <dbReference type="RuleBase" id="RU004504"/>
    </source>
</evidence>
<dbReference type="InterPro" id="IPR015421">
    <property type="entry name" value="PyrdxlP-dep_Trfase_major"/>
</dbReference>
<accession>A0ABM7DPW4</accession>
<dbReference type="PANTHER" id="PTHR43586">
    <property type="entry name" value="CYSTEINE DESULFURASE"/>
    <property type="match status" value="1"/>
</dbReference>
<dbReference type="Proteomes" id="UP000278437">
    <property type="component" value="Chromosome"/>
</dbReference>
<dbReference type="PANTHER" id="PTHR43586:SF8">
    <property type="entry name" value="CYSTEINE DESULFURASE 1, CHLOROPLASTIC"/>
    <property type="match status" value="1"/>
</dbReference>
<dbReference type="InterPro" id="IPR010970">
    <property type="entry name" value="Cys_dSase_SufS"/>
</dbReference>
<gene>
    <name evidence="10" type="primary">sufS</name>
    <name evidence="10" type="ORF">STH12_02653</name>
</gene>
<reference evidence="11" key="1">
    <citation type="submission" date="2017-03" db="EMBL/GenBank/DDBJ databases">
        <title>Full genome sequence of a non-lethal Shewanella isolate that potentiates virulence of Vibio parahaemolyticus causing acute hepatopancreatic necrosis disease (AHPND) in shrimp.</title>
        <authorList>
            <person name="Prachumwat A."/>
            <person name="Sritunyalucksana K."/>
        </authorList>
    </citation>
    <scope>NUCLEOTIDE SEQUENCE [LARGE SCALE GENOMIC DNA]</scope>
    <source>
        <strain evidence="11">TH2012</strain>
    </source>
</reference>
<name>A0ABM7DPW4_9GAMM</name>
<keyword evidence="5 8" id="KW-0663">Pyridoxal phosphate</keyword>
<evidence type="ECO:0000256" key="4">
    <source>
        <dbReference type="ARBA" id="ARBA00022679"/>
    </source>
</evidence>
<comment type="similarity">
    <text evidence="2 8">Belongs to the class-V pyridoxal-phosphate-dependent aminotransferase family. Csd subfamily.</text>
</comment>
<dbReference type="SUPFAM" id="SSF53383">
    <property type="entry name" value="PLP-dependent transferases"/>
    <property type="match status" value="1"/>
</dbReference>
<dbReference type="EC" id="2.8.1.7" evidence="3 8"/>
<dbReference type="Gene3D" id="3.40.640.10">
    <property type="entry name" value="Type I PLP-dependent aspartate aminotransferase-like (Major domain)"/>
    <property type="match status" value="1"/>
</dbReference>
<evidence type="ECO:0000256" key="8">
    <source>
        <dbReference type="RuleBase" id="RU004506"/>
    </source>
</evidence>
<dbReference type="Gene3D" id="3.90.1150.10">
    <property type="entry name" value="Aspartate Aminotransferase, domain 1"/>
    <property type="match status" value="1"/>
</dbReference>
<keyword evidence="11" id="KW-1185">Reference proteome</keyword>
<feature type="domain" description="Aminotransferase class V" evidence="9">
    <location>
        <begin position="23"/>
        <end position="406"/>
    </location>
</feature>
<evidence type="ECO:0000256" key="5">
    <source>
        <dbReference type="ARBA" id="ARBA00022898"/>
    </source>
</evidence>
<evidence type="ECO:0000313" key="11">
    <source>
        <dbReference type="Proteomes" id="UP000278437"/>
    </source>
</evidence>
<dbReference type="InterPro" id="IPR015422">
    <property type="entry name" value="PyrdxlP-dep_Trfase_small"/>
</dbReference>
<dbReference type="EMBL" id="CP020373">
    <property type="protein sequence ID" value="AZQ11722.1"/>
    <property type="molecule type" value="Genomic_DNA"/>
</dbReference>
<evidence type="ECO:0000313" key="10">
    <source>
        <dbReference type="EMBL" id="AZQ11722.1"/>
    </source>
</evidence>
<comment type="function">
    <text evidence="8">Catalyzes the removal of elemental sulfur and selenium atoms from L-cysteine, L-cystine, L-selenocysteine, and L-selenocystine to produce L-alanine.</text>
</comment>